<dbReference type="Proteomes" id="UP000002878">
    <property type="component" value="Chromosome"/>
</dbReference>
<dbReference type="EMBL" id="CP003332">
    <property type="protein sequence ID" value="AFJ63848.1"/>
    <property type="molecule type" value="Genomic_DNA"/>
</dbReference>
<proteinExistence type="predicted"/>
<protein>
    <submittedName>
        <fullName evidence="1">Uncharacterized protein</fullName>
    </submittedName>
</protein>
<dbReference type="HOGENOM" id="CLU_3058170_0_0_9"/>
<name>I2CB24_BACAY</name>
<dbReference type="PATRIC" id="fig|1126211.3.peg.3806"/>
<evidence type="ECO:0000313" key="1">
    <source>
        <dbReference type="EMBL" id="AFJ63848.1"/>
    </source>
</evidence>
<evidence type="ECO:0000313" key="2">
    <source>
        <dbReference type="Proteomes" id="UP000002878"/>
    </source>
</evidence>
<dbReference type="KEGG" id="bqy:MUS_3998"/>
<organism evidence="1 2">
    <name type="scientific">Bacillus amyloliquefaciens (strain Y2)</name>
    <name type="common">Bacillus amyloliquefaciens subsp. plantarum (strain B9601-Y2)</name>
    <dbReference type="NCBI Taxonomy" id="1155777"/>
    <lineage>
        <taxon>Bacteria</taxon>
        <taxon>Bacillati</taxon>
        <taxon>Bacillota</taxon>
        <taxon>Bacilli</taxon>
        <taxon>Bacillales</taxon>
        <taxon>Bacillaceae</taxon>
        <taxon>Bacillus</taxon>
        <taxon>Bacillus amyloliquefaciens group</taxon>
    </lineage>
</organism>
<sequence>MLFSSISRLFQRAPQYLLPICQSKDWFFCAGAKKWLKRSDFAYEYLKTLNISG</sequence>
<accession>I2CB24</accession>
<gene>
    <name evidence="1" type="ORF">MUS_3998</name>
</gene>
<reference evidence="1 2" key="1">
    <citation type="journal article" date="2012" name="J. Biotechnol.">
        <title>Genome sequence of the plant growth promoting strain Bacillus amyloliquefaciens subsp. plantarum B9601-Y2 and expression of mersacidin and other secondary metabolites.</title>
        <authorList>
            <person name="He P."/>
            <person name="Hao K."/>
            <person name="Blom J."/>
            <person name="Ruckert C."/>
            <person name="Vater J."/>
            <person name="Mao Z."/>
            <person name="Wu Y."/>
            <person name="Hou M."/>
            <person name="He P."/>
            <person name="He Y."/>
            <person name="Borriss R."/>
        </authorList>
    </citation>
    <scope>NUCLEOTIDE SEQUENCE [LARGE SCALE GENOMIC DNA]</scope>
    <source>
        <strain evidence="1">Y2</strain>
    </source>
</reference>
<dbReference type="AlphaFoldDB" id="I2CB24"/>